<keyword evidence="5 6" id="KW-0472">Membrane</keyword>
<dbReference type="PANTHER" id="PTHR30093:SF44">
    <property type="entry name" value="TYPE II SECRETION SYSTEM CORE PROTEIN G"/>
    <property type="match status" value="1"/>
</dbReference>
<dbReference type="OrthoDB" id="9938548at2"/>
<keyword evidence="8" id="KW-1185">Reference proteome</keyword>
<proteinExistence type="predicted"/>
<evidence type="ECO:0000313" key="7">
    <source>
        <dbReference type="EMBL" id="AEE13954.1"/>
    </source>
</evidence>
<dbReference type="eggNOG" id="COG4969">
    <property type="taxonomic scope" value="Bacteria"/>
</dbReference>
<dbReference type="NCBIfam" id="TIGR02532">
    <property type="entry name" value="IV_pilin_GFxxxE"/>
    <property type="match status" value="1"/>
</dbReference>
<dbReference type="InterPro" id="IPR031982">
    <property type="entry name" value="PilE-like"/>
</dbReference>
<evidence type="ECO:0000256" key="2">
    <source>
        <dbReference type="ARBA" id="ARBA00022481"/>
    </source>
</evidence>
<reference evidence="7 8" key="1">
    <citation type="submission" date="2011-04" db="EMBL/GenBank/DDBJ databases">
        <title>The complete genome of Thermodesulfobium narugense DSM 14796.</title>
        <authorList>
            <consortium name="US DOE Joint Genome Institute (JGI-PGF)"/>
            <person name="Lucas S."/>
            <person name="Han J."/>
            <person name="Lapidus A."/>
            <person name="Bruce D."/>
            <person name="Goodwin L."/>
            <person name="Pitluck S."/>
            <person name="Peters L."/>
            <person name="Kyrpides N."/>
            <person name="Mavromatis K."/>
            <person name="Pagani I."/>
            <person name="Ivanova N."/>
            <person name="Ovchinnikova G."/>
            <person name="Zhang X."/>
            <person name="Saunders L."/>
            <person name="Detter J.C."/>
            <person name="Tapia R."/>
            <person name="Han C."/>
            <person name="Land M."/>
            <person name="Hauser L."/>
            <person name="Markowitz V."/>
            <person name="Cheng J.-F."/>
            <person name="Hugenholtz P."/>
            <person name="Woyke T."/>
            <person name="Wu D."/>
            <person name="Spring S."/>
            <person name="Schroeder M."/>
            <person name="Brambilla E."/>
            <person name="Klenk H.-P."/>
            <person name="Eisen J.A."/>
        </authorList>
    </citation>
    <scope>NUCLEOTIDE SEQUENCE [LARGE SCALE GENOMIC DNA]</scope>
    <source>
        <strain evidence="7 8">DSM 14796</strain>
    </source>
</reference>
<dbReference type="AlphaFoldDB" id="M1E7F0"/>
<dbReference type="Proteomes" id="UP000011765">
    <property type="component" value="Chromosome"/>
</dbReference>
<evidence type="ECO:0008006" key="9">
    <source>
        <dbReference type="Google" id="ProtNLM"/>
    </source>
</evidence>
<evidence type="ECO:0000256" key="1">
    <source>
        <dbReference type="ARBA" id="ARBA00004167"/>
    </source>
</evidence>
<dbReference type="InterPro" id="IPR045584">
    <property type="entry name" value="Pilin-like"/>
</dbReference>
<dbReference type="STRING" id="747365.Thena_0307"/>
<keyword evidence="4 6" id="KW-1133">Transmembrane helix</keyword>
<evidence type="ECO:0000256" key="5">
    <source>
        <dbReference type="ARBA" id="ARBA00023136"/>
    </source>
</evidence>
<protein>
    <recommendedName>
        <fullName evidence="9">Prepilin-type N-terminal cleavage/methylation domain-containing protein</fullName>
    </recommendedName>
</protein>
<dbReference type="InterPro" id="IPR012902">
    <property type="entry name" value="N_methyl_site"/>
</dbReference>
<dbReference type="HOGENOM" id="CLU_091705_7_0_9"/>
<name>M1E7F0_9BACT</name>
<dbReference type="RefSeq" id="WP_013755683.1">
    <property type="nucleotide sequence ID" value="NC_015499.1"/>
</dbReference>
<dbReference type="EMBL" id="CP002690">
    <property type="protein sequence ID" value="AEE13954.1"/>
    <property type="molecule type" value="Genomic_DNA"/>
</dbReference>
<evidence type="ECO:0000256" key="6">
    <source>
        <dbReference type="SAM" id="Phobius"/>
    </source>
</evidence>
<dbReference type="KEGG" id="tnr:Thena_0307"/>
<comment type="subcellular location">
    <subcellularLocation>
        <location evidence="1">Membrane</location>
        <topology evidence="1">Single-pass membrane protein</topology>
    </subcellularLocation>
</comment>
<evidence type="ECO:0000256" key="4">
    <source>
        <dbReference type="ARBA" id="ARBA00022989"/>
    </source>
</evidence>
<keyword evidence="3 6" id="KW-0812">Transmembrane</keyword>
<dbReference type="PANTHER" id="PTHR30093">
    <property type="entry name" value="GENERAL SECRETION PATHWAY PROTEIN G"/>
    <property type="match status" value="1"/>
</dbReference>
<accession>M1E7F0</accession>
<dbReference type="PROSITE" id="PS00409">
    <property type="entry name" value="PROKAR_NTER_METHYL"/>
    <property type="match status" value="1"/>
</dbReference>
<evidence type="ECO:0000256" key="3">
    <source>
        <dbReference type="ARBA" id="ARBA00022692"/>
    </source>
</evidence>
<organism evidence="7 8">
    <name type="scientific">Thermodesulfobium narugense DSM 14796</name>
    <dbReference type="NCBI Taxonomy" id="747365"/>
    <lineage>
        <taxon>Bacteria</taxon>
        <taxon>Pseudomonadati</taxon>
        <taxon>Thermodesulfobiota</taxon>
        <taxon>Thermodesulfobiia</taxon>
        <taxon>Thermodesulfobiales</taxon>
        <taxon>Thermodesulfobiaceae</taxon>
        <taxon>Thermodesulfobium</taxon>
    </lineage>
</organism>
<dbReference type="GO" id="GO:0043683">
    <property type="term" value="P:type IV pilus assembly"/>
    <property type="evidence" value="ECO:0007669"/>
    <property type="project" value="InterPro"/>
</dbReference>
<dbReference type="GO" id="GO:0016020">
    <property type="term" value="C:membrane"/>
    <property type="evidence" value="ECO:0007669"/>
    <property type="project" value="UniProtKB-SubCell"/>
</dbReference>
<dbReference type="Pfam" id="PF07963">
    <property type="entry name" value="N_methyl"/>
    <property type="match status" value="1"/>
</dbReference>
<evidence type="ECO:0000313" key="8">
    <source>
        <dbReference type="Proteomes" id="UP000011765"/>
    </source>
</evidence>
<dbReference type="SUPFAM" id="SSF54523">
    <property type="entry name" value="Pili subunits"/>
    <property type="match status" value="1"/>
</dbReference>
<dbReference type="Pfam" id="PF16732">
    <property type="entry name" value="ComP_DUS"/>
    <property type="match status" value="1"/>
</dbReference>
<dbReference type="Gene3D" id="3.30.700.10">
    <property type="entry name" value="Glycoprotein, Type 4 Pilin"/>
    <property type="match status" value="1"/>
</dbReference>
<gene>
    <name evidence="7" type="ORF">Thena_0307</name>
</gene>
<feature type="transmembrane region" description="Helical" evidence="6">
    <location>
        <begin position="20"/>
        <end position="38"/>
    </location>
</feature>
<sequence>MQSFPRKSLRNKRGFTLIELLVVIVIIGILAAVAFPIYQNFMKNAADADAKGALASLRSAEALYYAQYGTYTKDIGTLAGMVQTQGGITVGANGISVTAGGATYNYTITADSTSGLVSCTGNGAMGTSCSNW</sequence>
<keyword evidence="2" id="KW-0488">Methylation</keyword>